<dbReference type="InterPro" id="IPR001375">
    <property type="entry name" value="Peptidase_S9_cat"/>
</dbReference>
<evidence type="ECO:0000313" key="4">
    <source>
        <dbReference type="Proteomes" id="UP000306628"/>
    </source>
</evidence>
<gene>
    <name evidence="3" type="ORF">ETD85_14585</name>
</gene>
<dbReference type="EMBL" id="VCKX01000036">
    <property type="protein sequence ID" value="TMR35218.1"/>
    <property type="molecule type" value="Genomic_DNA"/>
</dbReference>
<evidence type="ECO:0000256" key="1">
    <source>
        <dbReference type="ARBA" id="ARBA00005228"/>
    </source>
</evidence>
<dbReference type="Pfam" id="PF00326">
    <property type="entry name" value="Peptidase_S9"/>
    <property type="match status" value="1"/>
</dbReference>
<comment type="similarity">
    <text evidence="1">Belongs to the peptidase S9A family.</text>
</comment>
<evidence type="ECO:0000259" key="2">
    <source>
        <dbReference type="Pfam" id="PF00326"/>
    </source>
</evidence>
<dbReference type="AlphaFoldDB" id="A0A5S4GQI6"/>
<comment type="caution">
    <text evidence="3">The sequence shown here is derived from an EMBL/GenBank/DDBJ whole genome shotgun (WGS) entry which is preliminary data.</text>
</comment>
<keyword evidence="4" id="KW-1185">Reference proteome</keyword>
<reference evidence="3 4" key="1">
    <citation type="submission" date="2019-05" db="EMBL/GenBank/DDBJ databases">
        <title>Draft genome sequence of Nonomuraea zeae DSM 100528.</title>
        <authorList>
            <person name="Saricaoglu S."/>
            <person name="Isik K."/>
        </authorList>
    </citation>
    <scope>NUCLEOTIDE SEQUENCE [LARGE SCALE GENOMIC DNA]</scope>
    <source>
        <strain evidence="3 4">DSM 100528</strain>
    </source>
</reference>
<dbReference type="InterPro" id="IPR002470">
    <property type="entry name" value="Peptidase_S9A"/>
</dbReference>
<protein>
    <submittedName>
        <fullName evidence="3">S9 family peptidase</fullName>
    </submittedName>
</protein>
<feature type="domain" description="Peptidase S9 prolyl oligopeptidase catalytic" evidence="2">
    <location>
        <begin position="303"/>
        <end position="362"/>
    </location>
</feature>
<dbReference type="InterPro" id="IPR051543">
    <property type="entry name" value="Serine_Peptidase_S9A"/>
</dbReference>
<evidence type="ECO:0000313" key="3">
    <source>
        <dbReference type="EMBL" id="TMR35218.1"/>
    </source>
</evidence>
<dbReference type="Proteomes" id="UP000306628">
    <property type="component" value="Unassembled WGS sequence"/>
</dbReference>
<dbReference type="GO" id="GO:0006508">
    <property type="term" value="P:proteolysis"/>
    <property type="evidence" value="ECO:0007669"/>
    <property type="project" value="InterPro"/>
</dbReference>
<dbReference type="RefSeq" id="WP_138690225.1">
    <property type="nucleotide sequence ID" value="NZ_JBHSAZ010000089.1"/>
</dbReference>
<dbReference type="PANTHER" id="PTHR11757:SF19">
    <property type="entry name" value="PROLYL ENDOPEPTIDASE-LIKE"/>
    <property type="match status" value="1"/>
</dbReference>
<sequence>MTLESADSGQRLVAEADLGERRWMGAAEGGFRFTGEAVSATWRGHDSVLVTDRTAGPGGAPLWRIRTVRRHDRVEDAREEAVFRDDAASMTAYASADGTLWARARSRDGRRALVMKPPAAGWWRVRPVRGYEAYGVGNRVFALRTGTPDTARGVVPGTLLACEPPATPATPVGARVLFCPEPGQALARVLLVTLGSAGEPSAVRSAIPAGFTPQALVATGDGAPFVTASGFTTPARLIRLATPLRPSAGPGSRVLWAAADDGVRVPYTLHQAGNGAPRPTVVLVYGGFGAVIGPRHMPHLESAWIARGGNVVIANVRGGGELGPEWASAGFGPRIRRAFADLHAVADALAASGVARPEQIGAIVDPEHSRRFARALRRVGSPSAHVVVPVGGHYLAGPDVQAVTNSLTFAFFRSALPGLSRPGAHG</sequence>
<accession>A0A5S4GQI6</accession>
<organism evidence="3 4">
    <name type="scientific">Nonomuraea zeae</name>
    <dbReference type="NCBI Taxonomy" id="1642303"/>
    <lineage>
        <taxon>Bacteria</taxon>
        <taxon>Bacillati</taxon>
        <taxon>Actinomycetota</taxon>
        <taxon>Actinomycetes</taxon>
        <taxon>Streptosporangiales</taxon>
        <taxon>Streptosporangiaceae</taxon>
        <taxon>Nonomuraea</taxon>
    </lineage>
</organism>
<dbReference type="PANTHER" id="PTHR11757">
    <property type="entry name" value="PROTEASE FAMILY S9A OLIGOPEPTIDASE"/>
    <property type="match status" value="1"/>
</dbReference>
<dbReference type="SUPFAM" id="SSF53474">
    <property type="entry name" value="alpha/beta-Hydrolases"/>
    <property type="match status" value="1"/>
</dbReference>
<proteinExistence type="inferred from homology"/>
<dbReference type="PRINTS" id="PR00862">
    <property type="entry name" value="PROLIGOPTASE"/>
</dbReference>
<dbReference type="Gene3D" id="3.40.50.1820">
    <property type="entry name" value="alpha/beta hydrolase"/>
    <property type="match status" value="1"/>
</dbReference>
<dbReference type="OrthoDB" id="9801421at2"/>
<dbReference type="InterPro" id="IPR029058">
    <property type="entry name" value="AB_hydrolase_fold"/>
</dbReference>
<name>A0A5S4GQI6_9ACTN</name>
<dbReference type="GO" id="GO:0004252">
    <property type="term" value="F:serine-type endopeptidase activity"/>
    <property type="evidence" value="ECO:0007669"/>
    <property type="project" value="InterPro"/>
</dbReference>